<dbReference type="Gene3D" id="3.30.420.10">
    <property type="entry name" value="Ribonuclease H-like superfamily/Ribonuclease H"/>
    <property type="match status" value="1"/>
</dbReference>
<feature type="domain" description="Cadherin" evidence="10">
    <location>
        <begin position="928"/>
        <end position="1015"/>
    </location>
</feature>
<dbReference type="InterPro" id="IPR015919">
    <property type="entry name" value="Cadherin-like_sf"/>
</dbReference>
<feature type="domain" description="Cadherin" evidence="10">
    <location>
        <begin position="322"/>
        <end position="440"/>
    </location>
</feature>
<evidence type="ECO:0000256" key="9">
    <source>
        <dbReference type="SAM" id="MobiDB-lite"/>
    </source>
</evidence>
<evidence type="ECO:0000256" key="1">
    <source>
        <dbReference type="ARBA" id="ARBA00004167"/>
    </source>
</evidence>
<gene>
    <name evidence="11" type="ORF">LAZ67_X001708</name>
</gene>
<evidence type="ECO:0000256" key="4">
    <source>
        <dbReference type="ARBA" id="ARBA00022737"/>
    </source>
</evidence>
<evidence type="ECO:0000256" key="6">
    <source>
        <dbReference type="ARBA" id="ARBA00022989"/>
    </source>
</evidence>
<feature type="domain" description="Cadherin" evidence="10">
    <location>
        <begin position="555"/>
        <end position="657"/>
    </location>
</feature>
<evidence type="ECO:0000256" key="2">
    <source>
        <dbReference type="ARBA" id="ARBA00022692"/>
    </source>
</evidence>
<dbReference type="PRINTS" id="PR00205">
    <property type="entry name" value="CADHERIN"/>
</dbReference>
<protein>
    <recommendedName>
        <fullName evidence="10">Cadherin domain-containing protein</fullName>
    </recommendedName>
</protein>
<dbReference type="CDD" id="cd11304">
    <property type="entry name" value="Cadherin_repeat"/>
    <property type="match status" value="10"/>
</dbReference>
<feature type="compositionally biased region" description="Basic and acidic residues" evidence="9">
    <location>
        <begin position="701"/>
        <end position="715"/>
    </location>
</feature>
<keyword evidence="7" id="KW-0472">Membrane</keyword>
<dbReference type="Gene3D" id="2.60.40.60">
    <property type="entry name" value="Cadherins"/>
    <property type="match status" value="12"/>
</dbReference>
<comment type="subcellular location">
    <subcellularLocation>
        <location evidence="1">Membrane</location>
        <topology evidence="1">Single-pass membrane protein</topology>
    </subcellularLocation>
</comment>
<evidence type="ECO:0000256" key="8">
    <source>
        <dbReference type="PROSITE-ProRule" id="PRU00043"/>
    </source>
</evidence>
<organism evidence="11 12">
    <name type="scientific">Cordylochernes scorpioides</name>
    <dbReference type="NCBI Taxonomy" id="51811"/>
    <lineage>
        <taxon>Eukaryota</taxon>
        <taxon>Metazoa</taxon>
        <taxon>Ecdysozoa</taxon>
        <taxon>Arthropoda</taxon>
        <taxon>Chelicerata</taxon>
        <taxon>Arachnida</taxon>
        <taxon>Pseudoscorpiones</taxon>
        <taxon>Cheliferoidea</taxon>
        <taxon>Chernetidae</taxon>
        <taxon>Cordylochernes</taxon>
    </lineage>
</organism>
<feature type="domain" description="Cadherin" evidence="10">
    <location>
        <begin position="1280"/>
        <end position="1389"/>
    </location>
</feature>
<dbReference type="Pfam" id="PF01498">
    <property type="entry name" value="HTH_Tnp_Tc3_2"/>
    <property type="match status" value="1"/>
</dbReference>
<feature type="domain" description="Cadherin" evidence="10">
    <location>
        <begin position="1053"/>
        <end position="1172"/>
    </location>
</feature>
<dbReference type="PANTHER" id="PTHR24027">
    <property type="entry name" value="CADHERIN-23"/>
    <property type="match status" value="1"/>
</dbReference>
<feature type="domain" description="Cadherin" evidence="10">
    <location>
        <begin position="216"/>
        <end position="321"/>
    </location>
</feature>
<feature type="domain" description="Cadherin" evidence="10">
    <location>
        <begin position="1173"/>
        <end position="1279"/>
    </location>
</feature>
<sequence length="1706" mass="188558">MDYDISQISRRYCKGRGLDHLTTSSVVYTLKGWDPEGSRLSYYISGGPLAVDKESGEVTLIRPLDREEEPVLDVIISVSDEASAGQEPNTVCSQQDVVGQVSFKREISILDVNDNVPAFFNLPTTSLFLSSSEKSPLTTDSSVFIKLNTLLLKVERILYIGNYLSLYNHCSTLVTLYPYTTSALHCPIFIPIQPVLYIVLYIDNSLSLYNQSSTLDAQAGTTVYRGVFVSDPDLGANSEVKLSCLAHMTPQACSTFGVRTFQIGEGNYQGEVLLRKSLDFEERRNYTMALSAQDQSPTKPLNATVNVLIKVTDIQDMPPVFLNEPFSTTLVENTAQGVSVMEMWAQDGDRGVPRQLKLSLLNDRKNYFSLSVSYIPEKSNYKALLMTTSNPIDREDPDILSTGGIYTFQILAEEATADGMTAVANVTVVVHDQNDQVPRFNSRLYNVSVPEDTSVNSPVAGFSAMVQDLDVGENAKFNISLENGHGIFSVVPSTAIGKTPLILKVTDPSQLDYENPEKRFYELKLVAAQEDGSGSSTATVNVWVEDVNDNSPQFLDNQYLFQVPENAPMGADLFSLRAIDLDSGLNGKLTYSLKGYSSEKFHVEPETGMVRVGACCLDFETEPSYSLTYMARDGGGKSASVNLFIEILDVNDNTPAFLQDEYFLELSYATTKISPPLFVKASRSGASARSAQGQVNGAGEELGRSDVSERALRDHRAGECPGRTISRRLVANGLHSCRPLRRLPLTPPNRRQRLEWCRGRSTWMTEWHRVVFSDESRFCLSSDSRRVRVWRRRGERSNTAAIVERPTVRQRGIMVWGAIAYDSRSPLLRIQGTMTAQRYVDDVLRPVTLPYLQGVPNALYQQDNARPHTARISQQALQDVQMLPWPPYSPDLSPIEHVWDIIGRRLHALPQPRSEDELWQMFEREWRAIPQDAIRKSVLKVSATGPGTSYLIESGSRDSFVLEKDTGILRVAPEARLVALDEYRIQVQAIDNQQRTSTAPVLIRVEDVNNIAPKFSQETYTRHISEEQTDYKNNIATKMKGSPHGGGAGMKVGHEVLKLAAKDPDVTANLVYGLVEPFQAQDRTGAMLDSSASFDFKNAFKINESTGSVTLNLPLDRNAASVIILTAQVTDTHAVGPKQVDKVPEEGNRLCRGAAEVVLYVESGSGGAVPVFSPAWTSVDVPEETRVGTALVTLTARDPITQQPVSHYEKVPTEGEPLDLVQVGPTNGAVILSSRLDYEALKPYGSKFSVSVKAVSGQGSSTATVQFNILDINDNSPLFTEDEYSAQVLESARHPDVVLTVKATDRDTDQGFGVVRYSVSGDGSHLLDIHPVTGEIFVKEGAELDREVQEQYNLVVTAYDNPDKPANQRRTSVLARIQLTDVNDNEPRFNQDSYSAVIPESALPGSSILTVRASDPDDDVNGRVHFSLSQENPVSSKERVLHKLALTGVRAAYFSVDTETGENASLHTSVFRIVAYDPDGPSRASGRIMYRFLDDGVTDFTIDAATGVVRTARLLDRETRENYTWREISGPPPQESHAVLKVLVIDVNDNAPFFNKIGPLTFHLIEEVPLGSVVGHVEAHDYDIGENAKLVYHIVGGNENETFGMHDTADGKGEIFTKSRIDCEAKSRYDLTIRVANSWLGENLTEAYDPSDPGQVRVTVMIEDLDDHPPVFDRTSYATGKILRSGSLWCILDKNRRHQSEDSMAT</sequence>
<dbReference type="InterPro" id="IPR038717">
    <property type="entry name" value="Tc1-like_DDE_dom"/>
</dbReference>
<dbReference type="InterPro" id="IPR020894">
    <property type="entry name" value="Cadherin_CS"/>
</dbReference>
<keyword evidence="3" id="KW-0732">Signal</keyword>
<dbReference type="InterPro" id="IPR002126">
    <property type="entry name" value="Cadherin-like_dom"/>
</dbReference>
<dbReference type="Proteomes" id="UP001235939">
    <property type="component" value="Chromosome X"/>
</dbReference>
<feature type="domain" description="Cadherin" evidence="10">
    <location>
        <begin position="1556"/>
        <end position="1672"/>
    </location>
</feature>
<evidence type="ECO:0000256" key="7">
    <source>
        <dbReference type="ARBA" id="ARBA00023136"/>
    </source>
</evidence>
<dbReference type="SMART" id="SM00112">
    <property type="entry name" value="CA"/>
    <property type="match status" value="11"/>
</dbReference>
<evidence type="ECO:0000256" key="5">
    <source>
        <dbReference type="ARBA" id="ARBA00022837"/>
    </source>
</evidence>
<evidence type="ECO:0000313" key="11">
    <source>
        <dbReference type="EMBL" id="UYV84267.1"/>
    </source>
</evidence>
<evidence type="ECO:0000259" key="10">
    <source>
        <dbReference type="PROSITE" id="PS50268"/>
    </source>
</evidence>
<dbReference type="InterPro" id="IPR039808">
    <property type="entry name" value="Cadherin"/>
</dbReference>
<dbReference type="PANTHER" id="PTHR24027:SF422">
    <property type="entry name" value="CADHERIN DOMAIN-CONTAINING PROTEIN"/>
    <property type="match status" value="1"/>
</dbReference>
<dbReference type="Pfam" id="PF13358">
    <property type="entry name" value="DDE_3"/>
    <property type="match status" value="1"/>
</dbReference>
<dbReference type="InterPro" id="IPR036397">
    <property type="entry name" value="RNaseH_sf"/>
</dbReference>
<proteinExistence type="predicted"/>
<keyword evidence="5 8" id="KW-0106">Calcium</keyword>
<keyword evidence="6" id="KW-1133">Transmembrane helix</keyword>
<keyword evidence="4" id="KW-0677">Repeat</keyword>
<accession>A0ABY6LSQ4</accession>
<evidence type="ECO:0000256" key="3">
    <source>
        <dbReference type="ARBA" id="ARBA00022729"/>
    </source>
</evidence>
<dbReference type="PROSITE" id="PS50268">
    <property type="entry name" value="CADHERIN_2"/>
    <property type="match status" value="11"/>
</dbReference>
<dbReference type="EMBL" id="CP092886">
    <property type="protein sequence ID" value="UYV84267.1"/>
    <property type="molecule type" value="Genomic_DNA"/>
</dbReference>
<keyword evidence="2" id="KW-0812">Transmembrane</keyword>
<reference evidence="11 12" key="1">
    <citation type="submission" date="2022-03" db="EMBL/GenBank/DDBJ databases">
        <title>A chromosomal length assembly of Cordylochernes scorpioides.</title>
        <authorList>
            <person name="Zeh D."/>
            <person name="Zeh J."/>
        </authorList>
    </citation>
    <scope>NUCLEOTIDE SEQUENCE [LARGE SCALE GENOMIC DNA]</scope>
    <source>
        <strain evidence="11">IN4F17</strain>
        <tissue evidence="11">Whole Body</tissue>
    </source>
</reference>
<dbReference type="InterPro" id="IPR002492">
    <property type="entry name" value="Transposase_Tc1-like"/>
</dbReference>
<dbReference type="PROSITE" id="PS00232">
    <property type="entry name" value="CADHERIN_1"/>
    <property type="match status" value="5"/>
</dbReference>
<feature type="region of interest" description="Disordered" evidence="9">
    <location>
        <begin position="690"/>
        <end position="715"/>
    </location>
</feature>
<keyword evidence="12" id="KW-1185">Reference proteome</keyword>
<feature type="domain" description="Cadherin" evidence="10">
    <location>
        <begin position="1390"/>
        <end position="1554"/>
    </location>
</feature>
<feature type="domain" description="Cadherin" evidence="10">
    <location>
        <begin position="19"/>
        <end position="119"/>
    </location>
</feature>
<dbReference type="Pfam" id="PF00028">
    <property type="entry name" value="Cadherin"/>
    <property type="match status" value="6"/>
</dbReference>
<evidence type="ECO:0000313" key="12">
    <source>
        <dbReference type="Proteomes" id="UP001235939"/>
    </source>
</evidence>
<dbReference type="SUPFAM" id="SSF49313">
    <property type="entry name" value="Cadherin-like"/>
    <property type="match status" value="12"/>
</dbReference>
<feature type="domain" description="Cadherin" evidence="10">
    <location>
        <begin position="441"/>
        <end position="554"/>
    </location>
</feature>
<name>A0ABY6LSQ4_9ARAC</name>